<keyword evidence="3" id="KW-1185">Reference proteome</keyword>
<dbReference type="OrthoDB" id="10495246at2759"/>
<proteinExistence type="predicted"/>
<dbReference type="AlphaFoldDB" id="A0A8X6Y984"/>
<reference evidence="2" key="1">
    <citation type="submission" date="2020-08" db="EMBL/GenBank/DDBJ databases">
        <title>Multicomponent nature underlies the extraordinary mechanical properties of spider dragline silk.</title>
        <authorList>
            <person name="Kono N."/>
            <person name="Nakamura H."/>
            <person name="Mori M."/>
            <person name="Yoshida Y."/>
            <person name="Ohtoshi R."/>
            <person name="Malay A.D."/>
            <person name="Moran D.A.P."/>
            <person name="Tomita M."/>
            <person name="Numata K."/>
            <person name="Arakawa K."/>
        </authorList>
    </citation>
    <scope>NUCLEOTIDE SEQUENCE</scope>
</reference>
<feature type="compositionally biased region" description="Basic residues" evidence="1">
    <location>
        <begin position="434"/>
        <end position="450"/>
    </location>
</feature>
<dbReference type="Proteomes" id="UP000886998">
    <property type="component" value="Unassembled WGS sequence"/>
</dbReference>
<feature type="compositionally biased region" description="Low complexity" evidence="1">
    <location>
        <begin position="411"/>
        <end position="423"/>
    </location>
</feature>
<feature type="compositionally biased region" description="Basic and acidic residues" evidence="1">
    <location>
        <begin position="451"/>
        <end position="462"/>
    </location>
</feature>
<evidence type="ECO:0000256" key="1">
    <source>
        <dbReference type="SAM" id="MobiDB-lite"/>
    </source>
</evidence>
<organism evidence="2 3">
    <name type="scientific">Trichonephila inaurata madagascariensis</name>
    <dbReference type="NCBI Taxonomy" id="2747483"/>
    <lineage>
        <taxon>Eukaryota</taxon>
        <taxon>Metazoa</taxon>
        <taxon>Ecdysozoa</taxon>
        <taxon>Arthropoda</taxon>
        <taxon>Chelicerata</taxon>
        <taxon>Arachnida</taxon>
        <taxon>Araneae</taxon>
        <taxon>Araneomorphae</taxon>
        <taxon>Entelegynae</taxon>
        <taxon>Araneoidea</taxon>
        <taxon>Nephilidae</taxon>
        <taxon>Trichonephila</taxon>
        <taxon>Trichonephila inaurata</taxon>
    </lineage>
</organism>
<feature type="region of interest" description="Disordered" evidence="1">
    <location>
        <begin position="367"/>
        <end position="462"/>
    </location>
</feature>
<feature type="region of interest" description="Disordered" evidence="1">
    <location>
        <begin position="213"/>
        <end position="234"/>
    </location>
</feature>
<evidence type="ECO:0000313" key="2">
    <source>
        <dbReference type="EMBL" id="GFY66433.1"/>
    </source>
</evidence>
<feature type="region of interest" description="Disordered" evidence="1">
    <location>
        <begin position="72"/>
        <end position="94"/>
    </location>
</feature>
<dbReference type="EMBL" id="BMAV01016047">
    <property type="protein sequence ID" value="GFY66433.1"/>
    <property type="molecule type" value="Genomic_DNA"/>
</dbReference>
<evidence type="ECO:0000313" key="3">
    <source>
        <dbReference type="Proteomes" id="UP000886998"/>
    </source>
</evidence>
<feature type="compositionally biased region" description="Basic and acidic residues" evidence="1">
    <location>
        <begin position="367"/>
        <end position="388"/>
    </location>
</feature>
<gene>
    <name evidence="2" type="ORF">TNIN_237831</name>
</gene>
<sequence length="462" mass="51551">MSKKINITEEASLSPMVCEPDTDEGLCDTIPQLQRLHITEYETSIDESDIADKVLIDSKDTQYYVTYPNTEEASNDTIKSDEEPLHVSSEGSMTKDNQRLASIQNNQENIEITEMLLTIEEVSPTYGCSNFTMEEVQICETSIKKGTFDECIPNVGDASFDIELKELGVHSSLQSDSLRDEHQTNFLYPKVKSQESIAPEFNKSLTRDSFRAIDSSNSGSDDLEGSLGQTDISSGSDTQKFRYFNISSCESSSDDNARLIGKISEINISSDTTKISQVIPKRELEASTSGSSELKQSNVSLGKRPYGLYRMPTSKIDTANYSLENSGSSDEGPLQCCAKKKRSFESEQEALHDLPAESLELSDVISAEKRRSNDSPRKRRIINKETKVKYHKRSVSVKDSETGEKSNIVIRSRSLSLDSTGSSAKLDKTEKSSPKPKNRSTRIRSKHFSKRSSDEVRKQLNL</sequence>
<protein>
    <submittedName>
        <fullName evidence="2">Uncharacterized protein</fullName>
    </submittedName>
</protein>
<comment type="caution">
    <text evidence="2">The sequence shown here is derived from an EMBL/GenBank/DDBJ whole genome shotgun (WGS) entry which is preliminary data.</text>
</comment>
<accession>A0A8X6Y984</accession>
<name>A0A8X6Y984_9ARAC</name>